<evidence type="ECO:0000256" key="5">
    <source>
        <dbReference type="ARBA" id="ARBA00022692"/>
    </source>
</evidence>
<accession>A0A0C1YRD5</accession>
<dbReference type="RefSeq" id="WP_040041844.1">
    <property type="nucleotide sequence ID" value="NZ_JWJG01000028.1"/>
</dbReference>
<dbReference type="InterPro" id="IPR011701">
    <property type="entry name" value="MFS"/>
</dbReference>
<comment type="subcellular location">
    <subcellularLocation>
        <location evidence="1">Cell membrane</location>
        <topology evidence="1">Multi-pass membrane protein</topology>
    </subcellularLocation>
</comment>
<evidence type="ECO:0000256" key="4">
    <source>
        <dbReference type="ARBA" id="ARBA00022475"/>
    </source>
</evidence>
<evidence type="ECO:0000256" key="8">
    <source>
        <dbReference type="SAM" id="Phobius"/>
    </source>
</evidence>
<dbReference type="AlphaFoldDB" id="A0A0C1YRD5"/>
<comment type="similarity">
    <text evidence="2">Belongs to the major facilitator superfamily. EmrB family.</text>
</comment>
<feature type="transmembrane region" description="Helical" evidence="8">
    <location>
        <begin position="270"/>
        <end position="292"/>
    </location>
</feature>
<keyword evidence="3" id="KW-0813">Transport</keyword>
<dbReference type="Proteomes" id="UP000031572">
    <property type="component" value="Unassembled WGS sequence"/>
</dbReference>
<dbReference type="Gene3D" id="1.20.1720.10">
    <property type="entry name" value="Multidrug resistance protein D"/>
    <property type="match status" value="1"/>
</dbReference>
<dbReference type="InterPro" id="IPR020846">
    <property type="entry name" value="MFS_dom"/>
</dbReference>
<dbReference type="EMBL" id="JWJG01000028">
    <property type="protein sequence ID" value="KIF83217.1"/>
    <property type="molecule type" value="Genomic_DNA"/>
</dbReference>
<feature type="transmembrane region" description="Helical" evidence="8">
    <location>
        <begin position="395"/>
        <end position="417"/>
    </location>
</feature>
<dbReference type="OrthoDB" id="9807274at2"/>
<evidence type="ECO:0000313" key="11">
    <source>
        <dbReference type="Proteomes" id="UP000031572"/>
    </source>
</evidence>
<feature type="transmembrane region" description="Helical" evidence="8">
    <location>
        <begin position="79"/>
        <end position="98"/>
    </location>
</feature>
<dbReference type="PRINTS" id="PR01036">
    <property type="entry name" value="TCRTETB"/>
</dbReference>
<comment type="caution">
    <text evidence="10">The sequence shown here is derived from an EMBL/GenBank/DDBJ whole genome shotgun (WGS) entry which is preliminary data.</text>
</comment>
<feature type="transmembrane region" description="Helical" evidence="8">
    <location>
        <begin position="332"/>
        <end position="353"/>
    </location>
</feature>
<keyword evidence="7 8" id="KW-0472">Membrane</keyword>
<feature type="transmembrane region" description="Helical" evidence="8">
    <location>
        <begin position="475"/>
        <end position="493"/>
    </location>
</feature>
<dbReference type="SUPFAM" id="SSF103473">
    <property type="entry name" value="MFS general substrate transporter"/>
    <property type="match status" value="1"/>
</dbReference>
<dbReference type="PANTHER" id="PTHR42718:SF9">
    <property type="entry name" value="MAJOR FACILITATOR SUPERFAMILY MULTIDRUG TRANSPORTER MFSC"/>
    <property type="match status" value="1"/>
</dbReference>
<keyword evidence="6 8" id="KW-1133">Transmembrane helix</keyword>
<evidence type="ECO:0000259" key="9">
    <source>
        <dbReference type="PROSITE" id="PS50850"/>
    </source>
</evidence>
<sequence length="508" mass="54763">MAQEPDKASRLMITLAVMSATLIQVLDTTIVNVALPHMQGELGATTDQISWVLTSYLVTAAIFMPLTGYFSDILGRKRYLLICIAGFVGASALCGIAGNVVQIVLFRMLQGMFGAALVPLSQAIMSDAYPPEERGKAMALWGLGVMVGPVLGPTMGGWLTEVASWRWTFYINVPVGALSWFLASQFVPETQKKARKMDWPGLVLLAAGVAGSQYALDRGNQQDWLAAADIRIAAVLGVVGIAGFSWYSLRAKQRALFDIRIFTDRNFATACLVIALLGLGMFGTIVVQPILLERLLNYPILTTGMIMAPRGIATAVSMLLVGRLVGRTDARVLVGAGMLISAVGSHFMTHYSLDINAFWIVWPAMLQGLGMGLIFVPLSTIAYATLPRARMAEAAGLYSLVRTMGSAIGISIVTTLLSRQGQVLWNELGGHLTRFNPAVQHYLRGLHLPPDSPKAAALIAEQVARQAEMLAMIDVFQLITWSFVAMLPLVFLLKKKQAGGGPIPVTAE</sequence>
<feature type="transmembrane region" description="Helical" evidence="8">
    <location>
        <begin position="228"/>
        <end position="249"/>
    </location>
</feature>
<keyword evidence="5 8" id="KW-0812">Transmembrane</keyword>
<feature type="transmembrane region" description="Helical" evidence="8">
    <location>
        <begin position="12"/>
        <end position="36"/>
    </location>
</feature>
<organism evidence="10 11">
    <name type="scientific">Noviherbaspirillum autotrophicum</name>
    <dbReference type="NCBI Taxonomy" id="709839"/>
    <lineage>
        <taxon>Bacteria</taxon>
        <taxon>Pseudomonadati</taxon>
        <taxon>Pseudomonadota</taxon>
        <taxon>Betaproteobacteria</taxon>
        <taxon>Burkholderiales</taxon>
        <taxon>Oxalobacteraceae</taxon>
        <taxon>Noviherbaspirillum</taxon>
    </lineage>
</organism>
<dbReference type="Pfam" id="PF07690">
    <property type="entry name" value="MFS_1"/>
    <property type="match status" value="1"/>
</dbReference>
<evidence type="ECO:0000256" key="2">
    <source>
        <dbReference type="ARBA" id="ARBA00008537"/>
    </source>
</evidence>
<feature type="transmembrane region" description="Helical" evidence="8">
    <location>
        <begin position="359"/>
        <end position="383"/>
    </location>
</feature>
<dbReference type="Gene3D" id="1.20.1250.20">
    <property type="entry name" value="MFS general substrate transporter like domains"/>
    <property type="match status" value="1"/>
</dbReference>
<evidence type="ECO:0000256" key="7">
    <source>
        <dbReference type="ARBA" id="ARBA00023136"/>
    </source>
</evidence>
<evidence type="ECO:0000256" key="6">
    <source>
        <dbReference type="ARBA" id="ARBA00022989"/>
    </source>
</evidence>
<feature type="domain" description="Major facilitator superfamily (MFS) profile" evidence="9">
    <location>
        <begin position="13"/>
        <end position="498"/>
    </location>
</feature>
<feature type="transmembrane region" description="Helical" evidence="8">
    <location>
        <begin position="298"/>
        <end position="320"/>
    </location>
</feature>
<feature type="transmembrane region" description="Helical" evidence="8">
    <location>
        <begin position="137"/>
        <end position="155"/>
    </location>
</feature>
<name>A0A0C1YRD5_9BURK</name>
<gene>
    <name evidence="10" type="ORF">TSA66_24125</name>
</gene>
<dbReference type="STRING" id="709839.TSA66_24125"/>
<dbReference type="NCBIfam" id="TIGR00711">
    <property type="entry name" value="efflux_EmrB"/>
    <property type="match status" value="1"/>
</dbReference>
<dbReference type="InterPro" id="IPR004638">
    <property type="entry name" value="EmrB-like"/>
</dbReference>
<evidence type="ECO:0000256" key="3">
    <source>
        <dbReference type="ARBA" id="ARBA00022448"/>
    </source>
</evidence>
<evidence type="ECO:0000313" key="10">
    <source>
        <dbReference type="EMBL" id="KIF83217.1"/>
    </source>
</evidence>
<feature type="transmembrane region" description="Helical" evidence="8">
    <location>
        <begin position="48"/>
        <end position="67"/>
    </location>
</feature>
<dbReference type="CDD" id="cd17503">
    <property type="entry name" value="MFS_LmrB_MDR_like"/>
    <property type="match status" value="1"/>
</dbReference>
<dbReference type="GO" id="GO:0022857">
    <property type="term" value="F:transmembrane transporter activity"/>
    <property type="evidence" value="ECO:0007669"/>
    <property type="project" value="InterPro"/>
</dbReference>
<dbReference type="PANTHER" id="PTHR42718">
    <property type="entry name" value="MAJOR FACILITATOR SUPERFAMILY MULTIDRUG TRANSPORTER MFSC"/>
    <property type="match status" value="1"/>
</dbReference>
<keyword evidence="4" id="KW-1003">Cell membrane</keyword>
<dbReference type="PROSITE" id="PS50850">
    <property type="entry name" value="MFS"/>
    <property type="match status" value="1"/>
</dbReference>
<proteinExistence type="inferred from homology"/>
<protein>
    <submittedName>
        <fullName evidence="10">Multidrug MFS transporter</fullName>
    </submittedName>
</protein>
<dbReference type="GO" id="GO:0005886">
    <property type="term" value="C:plasma membrane"/>
    <property type="evidence" value="ECO:0007669"/>
    <property type="project" value="UniProtKB-SubCell"/>
</dbReference>
<keyword evidence="11" id="KW-1185">Reference proteome</keyword>
<evidence type="ECO:0000256" key="1">
    <source>
        <dbReference type="ARBA" id="ARBA00004651"/>
    </source>
</evidence>
<dbReference type="InterPro" id="IPR036259">
    <property type="entry name" value="MFS_trans_sf"/>
</dbReference>
<reference evidence="10 11" key="1">
    <citation type="submission" date="2014-12" db="EMBL/GenBank/DDBJ databases">
        <title>Denitrispirillum autotrophicum gen. nov., sp. nov., Denitrifying, Facultatively Autotrophic Bacteria Isolated from Rice Paddy Soil.</title>
        <authorList>
            <person name="Ishii S."/>
            <person name="Ashida N."/>
            <person name="Ohno H."/>
            <person name="Otsuka S."/>
            <person name="Yokota A."/>
            <person name="Senoo K."/>
        </authorList>
    </citation>
    <scope>NUCLEOTIDE SEQUENCE [LARGE SCALE GENOMIC DNA]</scope>
    <source>
        <strain evidence="10 11">TSA66</strain>
    </source>
</reference>
<feature type="transmembrane region" description="Helical" evidence="8">
    <location>
        <begin position="199"/>
        <end position="216"/>
    </location>
</feature>